<accession>A0AA36CU26</accession>
<proteinExistence type="predicted"/>
<dbReference type="AlphaFoldDB" id="A0AA36CU26"/>
<gene>
    <name evidence="3" type="ORF">MSPICULIGERA_LOCUS13333</name>
</gene>
<feature type="signal peptide" evidence="2">
    <location>
        <begin position="1"/>
        <end position="17"/>
    </location>
</feature>
<keyword evidence="2" id="KW-0732">Signal</keyword>
<feature type="non-terminal residue" evidence="3">
    <location>
        <position position="71"/>
    </location>
</feature>
<evidence type="ECO:0000313" key="4">
    <source>
        <dbReference type="Proteomes" id="UP001177023"/>
    </source>
</evidence>
<feature type="region of interest" description="Disordered" evidence="1">
    <location>
        <begin position="34"/>
        <end position="71"/>
    </location>
</feature>
<evidence type="ECO:0000313" key="3">
    <source>
        <dbReference type="EMBL" id="CAJ0575014.1"/>
    </source>
</evidence>
<dbReference type="Proteomes" id="UP001177023">
    <property type="component" value="Unassembled WGS sequence"/>
</dbReference>
<reference evidence="3" key="1">
    <citation type="submission" date="2023-06" db="EMBL/GenBank/DDBJ databases">
        <authorList>
            <person name="Delattre M."/>
        </authorList>
    </citation>
    <scope>NUCLEOTIDE SEQUENCE</scope>
    <source>
        <strain evidence="3">AF72</strain>
    </source>
</reference>
<organism evidence="3 4">
    <name type="scientific">Mesorhabditis spiculigera</name>
    <dbReference type="NCBI Taxonomy" id="96644"/>
    <lineage>
        <taxon>Eukaryota</taxon>
        <taxon>Metazoa</taxon>
        <taxon>Ecdysozoa</taxon>
        <taxon>Nematoda</taxon>
        <taxon>Chromadorea</taxon>
        <taxon>Rhabditida</taxon>
        <taxon>Rhabditina</taxon>
        <taxon>Rhabditomorpha</taxon>
        <taxon>Rhabditoidea</taxon>
        <taxon>Rhabditidae</taxon>
        <taxon>Mesorhabditinae</taxon>
        <taxon>Mesorhabditis</taxon>
    </lineage>
</organism>
<evidence type="ECO:0000256" key="2">
    <source>
        <dbReference type="SAM" id="SignalP"/>
    </source>
</evidence>
<dbReference type="EMBL" id="CATQJA010002635">
    <property type="protein sequence ID" value="CAJ0575014.1"/>
    <property type="molecule type" value="Genomic_DNA"/>
</dbReference>
<feature type="chain" id="PRO_5041333831" evidence="2">
    <location>
        <begin position="18"/>
        <end position="71"/>
    </location>
</feature>
<name>A0AA36CU26_9BILA</name>
<evidence type="ECO:0000256" key="1">
    <source>
        <dbReference type="SAM" id="MobiDB-lite"/>
    </source>
</evidence>
<comment type="caution">
    <text evidence="3">The sequence shown here is derived from an EMBL/GenBank/DDBJ whole genome shotgun (WGS) entry which is preliminary data.</text>
</comment>
<keyword evidence="4" id="KW-1185">Reference proteome</keyword>
<sequence>MKFFVMLLVALVAIASAVPFGRVVEKTTIIRPGFGGGFNRGPPPPPPRFGPGGFGGPQRGPTIIKTTVIKG</sequence>
<protein>
    <submittedName>
        <fullName evidence="3">Uncharacterized protein</fullName>
    </submittedName>
</protein>